<evidence type="ECO:0000256" key="9">
    <source>
        <dbReference type="ARBA" id="ARBA00022906"/>
    </source>
</evidence>
<dbReference type="CDD" id="cd01019">
    <property type="entry name" value="ZnuA"/>
    <property type="match status" value="1"/>
</dbReference>
<feature type="chain" id="PRO_5040739839" description="High-affinity zinc uptake system protein ZnuA" evidence="14">
    <location>
        <begin position="27"/>
        <end position="306"/>
    </location>
</feature>
<evidence type="ECO:0000313" key="15">
    <source>
        <dbReference type="EMBL" id="MDG6894472.1"/>
    </source>
</evidence>
<keyword evidence="4 13" id="KW-0813">Transport</keyword>
<comment type="caution">
    <text evidence="15">The sequence shown here is derived from an EMBL/GenBank/DDBJ whole genome shotgun (WGS) entry which is preliminary data.</text>
</comment>
<keyword evidence="7" id="KW-0574">Periplasm</keyword>
<evidence type="ECO:0000256" key="8">
    <source>
        <dbReference type="ARBA" id="ARBA00022833"/>
    </source>
</evidence>
<dbReference type="PANTHER" id="PTHR42953">
    <property type="entry name" value="HIGH-AFFINITY ZINC UPTAKE SYSTEM PROTEIN ZNUA-RELATED"/>
    <property type="match status" value="1"/>
</dbReference>
<evidence type="ECO:0000256" key="13">
    <source>
        <dbReference type="RuleBase" id="RU003512"/>
    </source>
</evidence>
<evidence type="ECO:0000313" key="16">
    <source>
        <dbReference type="Proteomes" id="UP001155500"/>
    </source>
</evidence>
<dbReference type="InterPro" id="IPR006127">
    <property type="entry name" value="ZnuA-like"/>
</dbReference>
<accession>A0A9X4PA14</accession>
<name>A0A9X4PA14_9PAST</name>
<comment type="function">
    <text evidence="12">Part of the ATP-binding cassette (ABC) transport system ZnuABC involved in zinc import. Binds zinc with high affinity and specificity and delivers it to the membrane permease for translocation into the cytoplasm.</text>
</comment>
<sequence length="306" mass="33837">MRLTNSLFKKTIFASALTLFATLSNATVLTSIKPLGFISAAIADGVTDTQVLVPAGASPHDYSLKPSDIQKIKSAELVVWIGEDIDSFLSKSIEGINRKNVLTIADIKGIEPLLSDHDHKHSHNHGHSHDHSLNWHIWFSPEISQLVAISLAEKLSEQYPDKKQQIADNLATFQQHLADKNQQIMQQLAPVKDKGFYVFHDAYTYFNENYGLNQVGYFTINPLVAPGARTLATIKQQINEHKVACLFAEPQFTPKVIETLSKETGVAVGKLDPIGEAISLSKTSYMDFLQHMADDYYACLSGKVSG</sequence>
<keyword evidence="5" id="KW-0479">Metal-binding</keyword>
<evidence type="ECO:0000256" key="6">
    <source>
        <dbReference type="ARBA" id="ARBA00022729"/>
    </source>
</evidence>
<dbReference type="RefSeq" id="WP_279571947.1">
    <property type="nucleotide sequence ID" value="NZ_LWID01000001.1"/>
</dbReference>
<keyword evidence="16" id="KW-1185">Reference proteome</keyword>
<evidence type="ECO:0000256" key="14">
    <source>
        <dbReference type="SAM" id="SignalP"/>
    </source>
</evidence>
<dbReference type="Gene3D" id="3.40.50.1980">
    <property type="entry name" value="Nitrogenase molybdenum iron protein domain"/>
    <property type="match status" value="2"/>
</dbReference>
<comment type="subcellular location">
    <subcellularLocation>
        <location evidence="1">Periplasm</location>
    </subcellularLocation>
</comment>
<evidence type="ECO:0000256" key="10">
    <source>
        <dbReference type="ARBA" id="ARBA00023065"/>
    </source>
</evidence>
<dbReference type="InterPro" id="IPR006128">
    <property type="entry name" value="Lipoprotein_PsaA-like"/>
</dbReference>
<dbReference type="GO" id="GO:0006829">
    <property type="term" value="P:zinc ion transport"/>
    <property type="evidence" value="ECO:0007669"/>
    <property type="project" value="UniProtKB-KW"/>
</dbReference>
<comment type="similarity">
    <text evidence="2 13">Belongs to the bacterial solute-binding protein 9 family.</text>
</comment>
<keyword evidence="10" id="KW-0406">Ion transport</keyword>
<dbReference type="InterPro" id="IPR006129">
    <property type="entry name" value="AdhesinB"/>
</dbReference>
<evidence type="ECO:0000256" key="11">
    <source>
        <dbReference type="ARBA" id="ARBA00023157"/>
    </source>
</evidence>
<dbReference type="NCBIfam" id="NF007091">
    <property type="entry name" value="PRK09545.1"/>
    <property type="match status" value="1"/>
</dbReference>
<evidence type="ECO:0000256" key="7">
    <source>
        <dbReference type="ARBA" id="ARBA00022764"/>
    </source>
</evidence>
<evidence type="ECO:0000256" key="1">
    <source>
        <dbReference type="ARBA" id="ARBA00004418"/>
    </source>
</evidence>
<reference evidence="15" key="1">
    <citation type="submission" date="2016-03" db="EMBL/GenBank/DDBJ databases">
        <title>Co-evolution between Pasteurellaceae and their hosts.</title>
        <authorList>
            <person name="Hansen M.J."/>
            <person name="Bojesen A.M."/>
            <person name="Planet P."/>
        </authorList>
    </citation>
    <scope>NUCLEOTIDE SEQUENCE</scope>
    <source>
        <strain evidence="15">146/S8/89</strain>
    </source>
</reference>
<dbReference type="EMBL" id="LWID01000001">
    <property type="protein sequence ID" value="MDG6894472.1"/>
    <property type="molecule type" value="Genomic_DNA"/>
</dbReference>
<gene>
    <name evidence="15" type="primary">znuA</name>
    <name evidence="15" type="ORF">A6A20_02250</name>
</gene>
<dbReference type="GO" id="GO:0042597">
    <property type="term" value="C:periplasmic space"/>
    <property type="evidence" value="ECO:0007669"/>
    <property type="project" value="UniProtKB-SubCell"/>
</dbReference>
<evidence type="ECO:0000256" key="5">
    <source>
        <dbReference type="ARBA" id="ARBA00022723"/>
    </source>
</evidence>
<dbReference type="SUPFAM" id="SSF53807">
    <property type="entry name" value="Helical backbone' metal receptor"/>
    <property type="match status" value="1"/>
</dbReference>
<dbReference type="FunFam" id="3.40.50.1980:FF:000006">
    <property type="entry name" value="Zinc ABC transporter substrate-binding protein ZnuA"/>
    <property type="match status" value="1"/>
</dbReference>
<keyword evidence="8" id="KW-0862">Zinc</keyword>
<dbReference type="AlphaFoldDB" id="A0A9X4PA14"/>
<evidence type="ECO:0000256" key="4">
    <source>
        <dbReference type="ARBA" id="ARBA00022448"/>
    </source>
</evidence>
<evidence type="ECO:0000256" key="2">
    <source>
        <dbReference type="ARBA" id="ARBA00011028"/>
    </source>
</evidence>
<dbReference type="InterPro" id="IPR050492">
    <property type="entry name" value="Bact_metal-bind_prot9"/>
</dbReference>
<organism evidence="15 16">
    <name type="scientific">Volucribacter amazonae</name>
    <dbReference type="NCBI Taxonomy" id="256731"/>
    <lineage>
        <taxon>Bacteria</taxon>
        <taxon>Pseudomonadati</taxon>
        <taxon>Pseudomonadota</taxon>
        <taxon>Gammaproteobacteria</taxon>
        <taxon>Pasteurellales</taxon>
        <taxon>Pasteurellaceae</taxon>
        <taxon>Volucribacter</taxon>
    </lineage>
</organism>
<dbReference type="PANTHER" id="PTHR42953:SF3">
    <property type="entry name" value="HIGH-AFFINITY ZINC UPTAKE SYSTEM PROTEIN ZNUA"/>
    <property type="match status" value="1"/>
</dbReference>
<dbReference type="Pfam" id="PF01297">
    <property type="entry name" value="ZnuA"/>
    <property type="match status" value="1"/>
</dbReference>
<keyword evidence="11" id="KW-1015">Disulfide bond</keyword>
<keyword evidence="9" id="KW-0864">Zinc transport</keyword>
<evidence type="ECO:0000256" key="12">
    <source>
        <dbReference type="ARBA" id="ARBA00045516"/>
    </source>
</evidence>
<dbReference type="PRINTS" id="PR00690">
    <property type="entry name" value="ADHESNFAMILY"/>
</dbReference>
<proteinExistence type="inferred from homology"/>
<dbReference type="Proteomes" id="UP001155500">
    <property type="component" value="Unassembled WGS sequence"/>
</dbReference>
<evidence type="ECO:0000256" key="3">
    <source>
        <dbReference type="ARBA" id="ARBA00015915"/>
    </source>
</evidence>
<dbReference type="InterPro" id="IPR035520">
    <property type="entry name" value="ZnuA"/>
</dbReference>
<dbReference type="PRINTS" id="PR00691">
    <property type="entry name" value="ADHESINB"/>
</dbReference>
<keyword evidence="6 14" id="KW-0732">Signal</keyword>
<dbReference type="GO" id="GO:0007155">
    <property type="term" value="P:cell adhesion"/>
    <property type="evidence" value="ECO:0007669"/>
    <property type="project" value="InterPro"/>
</dbReference>
<protein>
    <recommendedName>
        <fullName evidence="3">High-affinity zinc uptake system protein ZnuA</fullName>
    </recommendedName>
</protein>
<feature type="signal peptide" evidence="14">
    <location>
        <begin position="1"/>
        <end position="26"/>
    </location>
</feature>
<dbReference type="GO" id="GO:0046872">
    <property type="term" value="F:metal ion binding"/>
    <property type="evidence" value="ECO:0007669"/>
    <property type="project" value="UniProtKB-KW"/>
</dbReference>